<protein>
    <submittedName>
        <fullName evidence="1">Uncharacterized protein</fullName>
    </submittedName>
</protein>
<reference evidence="1" key="1">
    <citation type="journal article" date="2021" name="Proc. Natl. Acad. Sci. U.S.A.">
        <title>A Catalog of Tens of Thousands of Viruses from Human Metagenomes Reveals Hidden Associations with Chronic Diseases.</title>
        <authorList>
            <person name="Tisza M.J."/>
            <person name="Buck C.B."/>
        </authorList>
    </citation>
    <scope>NUCLEOTIDE SEQUENCE</scope>
    <source>
        <strain evidence="1">CtML55</strain>
    </source>
</reference>
<sequence>METNENIRSYNVGNSNYSKHKIQPWDIWREYNLNPWDADIVKRILRTKEEPGKSKEDARIMDYEKIIHICKERIRQINEDKKEEGTSSGFVISTDGTACISNIFKPSAISYSLNEKEANAYAEFQKQHYELHKGIKACGCSVTFTHSGIGIGKSVKCNVCKESKNITDYNTW</sequence>
<dbReference type="EMBL" id="BK059105">
    <property type="protein sequence ID" value="DAE30995.1"/>
    <property type="molecule type" value="Genomic_DNA"/>
</dbReference>
<accession>A0A8S5RIJ0</accession>
<organism evidence="1">
    <name type="scientific">virus sp. ctML55</name>
    <dbReference type="NCBI Taxonomy" id="2827627"/>
    <lineage>
        <taxon>Viruses</taxon>
    </lineage>
</organism>
<name>A0A8S5RIJ0_9VIRU</name>
<proteinExistence type="predicted"/>
<evidence type="ECO:0000313" key="1">
    <source>
        <dbReference type="EMBL" id="DAE30995.1"/>
    </source>
</evidence>